<dbReference type="SUPFAM" id="SSF52540">
    <property type="entry name" value="P-loop containing nucleoside triphosphate hydrolases"/>
    <property type="match status" value="1"/>
</dbReference>
<sequence>MDPVTAVGLASAIIGFVPLGFKLLQKVKEIKSSTEGIAKQNETRQSLVEDMQAIAGRLQMRNQDWIQLAPEQAKLCELASRCHNLSQEMLSLLDKVKPKTQTAAKFRSALRVMMKESEIKELEKSLGDCRDQLVLRLIELSNQNSAAYSAKILDLVQNDFDKLYQLQTHLAELKTAVEAQQAGVEARVQLGQFVGLNEEALCTIYQQRILKSLQFDGMHGRDDRIHDPHGETFGWILQDETTSSSNSDICSSDESVSEGDEPTNSLVRDSGSEQQYESGNEGDSDEYQRFLREDFDYEERKAMIAESRQKFLDWLSSSNTIFHVTGKLGSGKSTLMKFLCTHPRTETELTKWAAGLYRSLLHDILRACPALIQCTLPDFWDQAQRTPWQYQESFQIPARVIKSALERVLTDKSLNNRLFESHRFCFFIDGLDEHEETDSQDHVYLVRLLNDWVKGLCGNLKICVSSRDYNVFLNGFSHDRRLQLPELTRFDMRIYVRDALSHLKSHKLKHHLTHEIPLRADGIFLWAVLVIGDIRKKIEDEVPEEKLLKLLDSLPSHLEALFLYVLNNLDENDRRTAYQIMKLLMTMKKIPWRSGVHFNLASFSLLNNYNLDNEFSIKDDFPSPEFATNWSRVSVSAHHKRLRGSCGGLFECSKSGKEISLWAGINFSHRSIPDMLQKRNIKQDMETVLGSFNAIDAWSHLVFAEAQLQRRCESLYRPRGLCAEVARLRLGNHLDQPPYRFVEAIESWAGSPMEEPEPSCQLYPYYGISLRLLIGTWHTNRFYTDQDLPDYNLYSTMHLAIVTNNFNYVKWKIESCPAVLDTRFKKNLLAACLLDCPHLSLQDLDHFLDKGLLTDQSINNMSIVANFRHVVQYIQDDHTDWQRFLASRFLAWCGFEFLLGPFGTNHFTADKFSLIAMRFLKRGATTRFSVTIDNHDRAENEIVFHFEKILTLQFDQSAVADYSSRKHKAIWYKRGGKKTLSLREWIEAMDLENKDHLLSLLDSAEVAERAREGSIAT</sequence>
<dbReference type="PANTHER" id="PTHR10039">
    <property type="entry name" value="AMELOGENIN"/>
    <property type="match status" value="1"/>
</dbReference>
<dbReference type="Proteomes" id="UP001152049">
    <property type="component" value="Unassembled WGS sequence"/>
</dbReference>
<dbReference type="PANTHER" id="PTHR10039:SF5">
    <property type="entry name" value="NACHT DOMAIN-CONTAINING PROTEIN"/>
    <property type="match status" value="1"/>
</dbReference>
<name>A0A9W8SF57_9HYPO</name>
<evidence type="ECO:0000256" key="1">
    <source>
        <dbReference type="ARBA" id="ARBA00022737"/>
    </source>
</evidence>
<feature type="compositionally biased region" description="Polar residues" evidence="2">
    <location>
        <begin position="262"/>
        <end position="278"/>
    </location>
</feature>
<feature type="domain" description="Nephrocystin 3-like N-terminal" evidence="3">
    <location>
        <begin position="308"/>
        <end position="467"/>
    </location>
</feature>
<evidence type="ECO:0000259" key="3">
    <source>
        <dbReference type="Pfam" id="PF24883"/>
    </source>
</evidence>
<dbReference type="Gene3D" id="3.40.50.300">
    <property type="entry name" value="P-loop containing nucleotide triphosphate hydrolases"/>
    <property type="match status" value="1"/>
</dbReference>
<gene>
    <name evidence="4" type="ORF">NW762_001137</name>
</gene>
<dbReference type="AlphaFoldDB" id="A0A9W8SF57"/>
<feature type="region of interest" description="Disordered" evidence="2">
    <location>
        <begin position="242"/>
        <end position="285"/>
    </location>
</feature>
<keyword evidence="5" id="KW-1185">Reference proteome</keyword>
<evidence type="ECO:0000256" key="2">
    <source>
        <dbReference type="SAM" id="MobiDB-lite"/>
    </source>
</evidence>
<evidence type="ECO:0000313" key="5">
    <source>
        <dbReference type="Proteomes" id="UP001152049"/>
    </source>
</evidence>
<comment type="caution">
    <text evidence="4">The sequence shown here is derived from an EMBL/GenBank/DDBJ whole genome shotgun (WGS) entry which is preliminary data.</text>
</comment>
<protein>
    <recommendedName>
        <fullName evidence="3">Nephrocystin 3-like N-terminal domain-containing protein</fullName>
    </recommendedName>
</protein>
<proteinExistence type="predicted"/>
<accession>A0A9W8SF57</accession>
<reference evidence="4" key="1">
    <citation type="submission" date="2022-09" db="EMBL/GenBank/DDBJ databases">
        <title>Fusarium specimens isolated from Avocado Roots.</title>
        <authorList>
            <person name="Stajich J."/>
            <person name="Roper C."/>
            <person name="Heimlech-Rivalta G."/>
        </authorList>
    </citation>
    <scope>NUCLEOTIDE SEQUENCE</scope>
    <source>
        <strain evidence="4">CF00136</strain>
    </source>
</reference>
<evidence type="ECO:0000313" key="4">
    <source>
        <dbReference type="EMBL" id="KAJ4269477.1"/>
    </source>
</evidence>
<organism evidence="4 5">
    <name type="scientific">Fusarium torreyae</name>
    <dbReference type="NCBI Taxonomy" id="1237075"/>
    <lineage>
        <taxon>Eukaryota</taxon>
        <taxon>Fungi</taxon>
        <taxon>Dikarya</taxon>
        <taxon>Ascomycota</taxon>
        <taxon>Pezizomycotina</taxon>
        <taxon>Sordariomycetes</taxon>
        <taxon>Hypocreomycetidae</taxon>
        <taxon>Hypocreales</taxon>
        <taxon>Nectriaceae</taxon>
        <taxon>Fusarium</taxon>
    </lineage>
</organism>
<dbReference type="Pfam" id="PF24883">
    <property type="entry name" value="NPHP3_N"/>
    <property type="match status" value="1"/>
</dbReference>
<feature type="compositionally biased region" description="Low complexity" evidence="2">
    <location>
        <begin position="243"/>
        <end position="254"/>
    </location>
</feature>
<dbReference type="InterPro" id="IPR056884">
    <property type="entry name" value="NPHP3-like_N"/>
</dbReference>
<dbReference type="OrthoDB" id="443402at2759"/>
<keyword evidence="1" id="KW-0677">Repeat</keyword>
<dbReference type="EMBL" id="JAOQAZ010000002">
    <property type="protein sequence ID" value="KAJ4269477.1"/>
    <property type="molecule type" value="Genomic_DNA"/>
</dbReference>
<dbReference type="InterPro" id="IPR027417">
    <property type="entry name" value="P-loop_NTPase"/>
</dbReference>